<sequence length="24" mass="3037">LMFKGRPLDILEMYYIKREKDETF</sequence>
<name>A0A6V8NH92_9ACTN</name>
<comment type="caution">
    <text evidence="1">The sequence shown here is derived from an EMBL/GenBank/DDBJ whole genome shotgun (WGS) entry which is preliminary data.</text>
</comment>
<dbReference type="EMBL" id="BLRU01000010">
    <property type="protein sequence ID" value="GFP18734.1"/>
    <property type="molecule type" value="Genomic_DNA"/>
</dbReference>
<accession>A0A6V8NH92</accession>
<proteinExistence type="predicted"/>
<reference evidence="1 2" key="1">
    <citation type="journal article" date="2020" name="Front. Microbiol.">
        <title>Single-cell genomics of novel Actinobacteria with the Wood-Ljungdahl pathway discovered in a serpentinizing system.</title>
        <authorList>
            <person name="Merino N."/>
            <person name="Kawai M."/>
            <person name="Boyd E.S."/>
            <person name="Colman D.R."/>
            <person name="McGlynn S.E."/>
            <person name="Nealson K.H."/>
            <person name="Kurokawa K."/>
            <person name="Hongoh Y."/>
        </authorList>
    </citation>
    <scope>NUCLEOTIDE SEQUENCE [LARGE SCALE GENOMIC DNA]</scope>
    <source>
        <strain evidence="1 2">S03</strain>
    </source>
</reference>
<dbReference type="AlphaFoldDB" id="A0A6V8NH92"/>
<protein>
    <submittedName>
        <fullName evidence="1">Uncharacterized protein</fullName>
    </submittedName>
</protein>
<gene>
    <name evidence="1" type="ORF">HKBW3S03_00239</name>
</gene>
<evidence type="ECO:0000313" key="1">
    <source>
        <dbReference type="EMBL" id="GFP18734.1"/>
    </source>
</evidence>
<feature type="non-terminal residue" evidence="1">
    <location>
        <position position="1"/>
    </location>
</feature>
<evidence type="ECO:0000313" key="2">
    <source>
        <dbReference type="Proteomes" id="UP000574717"/>
    </source>
</evidence>
<organism evidence="1 2">
    <name type="scientific">Candidatus Hakubella thermalkaliphila</name>
    <dbReference type="NCBI Taxonomy" id="2754717"/>
    <lineage>
        <taxon>Bacteria</taxon>
        <taxon>Bacillati</taxon>
        <taxon>Actinomycetota</taxon>
        <taxon>Actinomycetota incertae sedis</taxon>
        <taxon>Candidatus Hakubellales</taxon>
        <taxon>Candidatus Hakubellaceae</taxon>
        <taxon>Candidatus Hakubella</taxon>
    </lineage>
</organism>
<dbReference type="Proteomes" id="UP000574717">
    <property type="component" value="Unassembled WGS sequence"/>
</dbReference>